<protein>
    <submittedName>
        <fullName evidence="1">Uncharacterized protein</fullName>
    </submittedName>
</protein>
<dbReference type="EMBL" id="JABWRS010000002">
    <property type="protein sequence ID" value="MBC3474622.1"/>
    <property type="molecule type" value="Genomic_DNA"/>
</dbReference>
<keyword evidence="2" id="KW-1185">Reference proteome</keyword>
<dbReference type="Proteomes" id="UP000628086">
    <property type="component" value="Unassembled WGS sequence"/>
</dbReference>
<accession>A0ABR6V415</accession>
<sequence length="61" mass="6671">MSEDKQPTTVEQAMKILDDLSQLGKVEEIGKGGQQSLALLVDKLLGVRGAFDKWRAKAQAE</sequence>
<gene>
    <name evidence="1" type="ORF">HU747_03320</name>
</gene>
<comment type="caution">
    <text evidence="1">The sequence shown here is derived from an EMBL/GenBank/DDBJ whole genome shotgun (WGS) entry which is preliminary data.</text>
</comment>
<evidence type="ECO:0000313" key="1">
    <source>
        <dbReference type="EMBL" id="MBC3474622.1"/>
    </source>
</evidence>
<dbReference type="RefSeq" id="WP_023378274.1">
    <property type="nucleotide sequence ID" value="NZ_JABWRR010000010.1"/>
</dbReference>
<reference evidence="1 2" key="1">
    <citation type="journal article" date="2020" name="Microorganisms">
        <title>Reliable Identification of Environmental Pseudomonas Isolates Using the rpoD Gene.</title>
        <authorList>
            <consortium name="The Broad Institute Genome Sequencing Platform"/>
            <person name="Girard L."/>
            <person name="Lood C."/>
            <person name="Rokni-Zadeh H."/>
            <person name="van Noort V."/>
            <person name="Lavigne R."/>
            <person name="De Mot R."/>
        </authorList>
    </citation>
    <scope>NUCLEOTIDE SEQUENCE [LARGE SCALE GENOMIC DNA]</scope>
    <source>
        <strain evidence="1 2">RW7P2</strain>
    </source>
</reference>
<proteinExistence type="predicted"/>
<name>A0ABR6V415_9PSED</name>
<evidence type="ECO:0000313" key="2">
    <source>
        <dbReference type="Proteomes" id="UP000628086"/>
    </source>
</evidence>
<organism evidence="1 2">
    <name type="scientific">Pseudomonas taiwanensis</name>
    <dbReference type="NCBI Taxonomy" id="470150"/>
    <lineage>
        <taxon>Bacteria</taxon>
        <taxon>Pseudomonadati</taxon>
        <taxon>Pseudomonadota</taxon>
        <taxon>Gammaproteobacteria</taxon>
        <taxon>Pseudomonadales</taxon>
        <taxon>Pseudomonadaceae</taxon>
        <taxon>Pseudomonas</taxon>
    </lineage>
</organism>